<dbReference type="Proteomes" id="UP001239795">
    <property type="component" value="Unassembled WGS sequence"/>
</dbReference>
<feature type="compositionally biased region" description="Basic and acidic residues" evidence="1">
    <location>
        <begin position="187"/>
        <end position="202"/>
    </location>
</feature>
<evidence type="ECO:0000313" key="3">
    <source>
        <dbReference type="Proteomes" id="UP001239795"/>
    </source>
</evidence>
<feature type="region of interest" description="Disordered" evidence="1">
    <location>
        <begin position="106"/>
        <end position="269"/>
    </location>
</feature>
<reference evidence="2 3" key="1">
    <citation type="submission" date="2016-10" db="EMBL/GenBank/DDBJ databases">
        <title>The genome sequence of Colletotrichum fioriniae PJ7.</title>
        <authorList>
            <person name="Baroncelli R."/>
        </authorList>
    </citation>
    <scope>NUCLEOTIDE SEQUENCE [LARGE SCALE GENOMIC DNA]</scope>
    <source>
        <strain evidence="2">Col 31</strain>
    </source>
</reference>
<sequence length="269" mass="27854">MGGFDKLTDLAQQLAGKDQGKKDQQQQQRDSSIPQTTTTTTTNGQKWADVGSAAKKAFAGFQADQAGGKGPDYTEIGDVAQRAFTAYDHGGGGEEGKKDLAEIGKGLAAGFGGGDGEKMEEGKLGGTDGTLKAGEGTGEIEGEAEGQGEGNQTKVQRDDGMAVSRSNARDTIGLEGETLPGGESDSPTEKKGFGSHTKREAGDGTGFEKGGLREDEDVFNSSEGKTDITRSGETTTSGQGLGRRAQQPVGGTGDEEETLGNQPVKRWIE</sequence>
<feature type="region of interest" description="Disordered" evidence="1">
    <location>
        <begin position="1"/>
        <end position="45"/>
    </location>
</feature>
<keyword evidence="3" id="KW-1185">Reference proteome</keyword>
<evidence type="ECO:0000313" key="2">
    <source>
        <dbReference type="EMBL" id="KAK1451973.1"/>
    </source>
</evidence>
<evidence type="ECO:0000256" key="1">
    <source>
        <dbReference type="SAM" id="MobiDB-lite"/>
    </source>
</evidence>
<proteinExistence type="predicted"/>
<dbReference type="AlphaFoldDB" id="A0AAI9XK57"/>
<name>A0AAI9XK57_9PEZI</name>
<comment type="caution">
    <text evidence="2">The sequence shown here is derived from an EMBL/GenBank/DDBJ whole genome shotgun (WGS) entry which is preliminary data.</text>
</comment>
<protein>
    <submittedName>
        <fullName evidence="2">Uncharacterized protein</fullName>
    </submittedName>
</protein>
<organism evidence="2 3">
    <name type="scientific">Colletotrichum melonis</name>
    <dbReference type="NCBI Taxonomy" id="1209925"/>
    <lineage>
        <taxon>Eukaryota</taxon>
        <taxon>Fungi</taxon>
        <taxon>Dikarya</taxon>
        <taxon>Ascomycota</taxon>
        <taxon>Pezizomycotina</taxon>
        <taxon>Sordariomycetes</taxon>
        <taxon>Hypocreomycetidae</taxon>
        <taxon>Glomerellales</taxon>
        <taxon>Glomerellaceae</taxon>
        <taxon>Colletotrichum</taxon>
        <taxon>Colletotrichum acutatum species complex</taxon>
    </lineage>
</organism>
<dbReference type="EMBL" id="MLGG01000046">
    <property type="protein sequence ID" value="KAK1451973.1"/>
    <property type="molecule type" value="Genomic_DNA"/>
</dbReference>
<accession>A0AAI9XK57</accession>
<gene>
    <name evidence="2" type="ORF">CMEL01_06547</name>
</gene>